<dbReference type="InterPro" id="IPR011109">
    <property type="entry name" value="DNA_bind_recombinase_dom"/>
</dbReference>
<dbReference type="InterPro" id="IPR038109">
    <property type="entry name" value="DNA_bind_recomb_sf"/>
</dbReference>
<sequence length="496" mass="57218">MKQFVALARVSSREQEREGFSLDVQVEALRRYATLHNGTIVRLFKIAETASKRDERKTFREMIAFAKKHCASLDGLLFYKVDRASRNLFDYVELERLESEYDVPFISVTQQTENNPAGRMMRRTLANMASFFTEQMAVDISQGISRRVQEGLFPGKAPYGYRNTRCNGRRVVEVDPDAAAKVRRIFQLYAYENRTLEGVVAQLAIDGIEYRPGVSRFSRTTIHNILNDRSYIGDIQFRGGWHPGKHEPIVDRTTWDRVHALISSGNHQSHTMTYAAEFMQCGCCGHQITGEAKVKKTKAGERTYVYYRCSRYNMSGHPRTRVTETDLDRQMLAIFDRMRIEDDDVRDWFRAVLVSQTKDRQRDSRVQRAELSRQEALLVAQQDRLLNLRIEDQIEEPTFLRKQTELRDRLASIKLQTDVLDRSHDETADLAVKVFELSQTLREKWLTADYAVKRRILEIVCLNCTLIDATLCPTIRKPFDVLVEGFSVPFSGGGGN</sequence>
<feature type="domain" description="Resolvase/invertase-type recombinase catalytic" evidence="1">
    <location>
        <begin position="3"/>
        <end position="151"/>
    </location>
</feature>
<dbReference type="EMBL" id="CP036271">
    <property type="protein sequence ID" value="QDT57079.1"/>
    <property type="molecule type" value="Genomic_DNA"/>
</dbReference>
<dbReference type="Pfam" id="PF00239">
    <property type="entry name" value="Resolvase"/>
    <property type="match status" value="1"/>
</dbReference>
<dbReference type="AlphaFoldDB" id="A0A517SLS7"/>
<dbReference type="InterPro" id="IPR050639">
    <property type="entry name" value="SSR_resolvase"/>
</dbReference>
<dbReference type="RefSeq" id="WP_145034467.1">
    <property type="nucleotide sequence ID" value="NZ_CP036271.1"/>
</dbReference>
<gene>
    <name evidence="3" type="ORF">Pan44_51450</name>
</gene>
<dbReference type="InterPro" id="IPR036162">
    <property type="entry name" value="Resolvase-like_N_sf"/>
</dbReference>
<evidence type="ECO:0000313" key="4">
    <source>
        <dbReference type="Proteomes" id="UP000315700"/>
    </source>
</evidence>
<dbReference type="Pfam" id="PF07508">
    <property type="entry name" value="Recombinase"/>
    <property type="match status" value="1"/>
</dbReference>
<dbReference type="GO" id="GO:0000150">
    <property type="term" value="F:DNA strand exchange activity"/>
    <property type="evidence" value="ECO:0007669"/>
    <property type="project" value="InterPro"/>
</dbReference>
<dbReference type="KEGG" id="ccos:Pan44_51450"/>
<dbReference type="Proteomes" id="UP000315700">
    <property type="component" value="Chromosome"/>
</dbReference>
<evidence type="ECO:0008006" key="5">
    <source>
        <dbReference type="Google" id="ProtNLM"/>
    </source>
</evidence>
<dbReference type="Gene3D" id="3.40.50.1390">
    <property type="entry name" value="Resolvase, N-terminal catalytic domain"/>
    <property type="match status" value="1"/>
</dbReference>
<feature type="domain" description="Recombinase" evidence="2">
    <location>
        <begin position="158"/>
        <end position="268"/>
    </location>
</feature>
<organism evidence="3 4">
    <name type="scientific">Caulifigura coniformis</name>
    <dbReference type="NCBI Taxonomy" id="2527983"/>
    <lineage>
        <taxon>Bacteria</taxon>
        <taxon>Pseudomonadati</taxon>
        <taxon>Planctomycetota</taxon>
        <taxon>Planctomycetia</taxon>
        <taxon>Planctomycetales</taxon>
        <taxon>Planctomycetaceae</taxon>
        <taxon>Caulifigura</taxon>
    </lineage>
</organism>
<reference evidence="3 4" key="1">
    <citation type="submission" date="2019-02" db="EMBL/GenBank/DDBJ databases">
        <title>Deep-cultivation of Planctomycetes and their phenomic and genomic characterization uncovers novel biology.</title>
        <authorList>
            <person name="Wiegand S."/>
            <person name="Jogler M."/>
            <person name="Boedeker C."/>
            <person name="Pinto D."/>
            <person name="Vollmers J."/>
            <person name="Rivas-Marin E."/>
            <person name="Kohn T."/>
            <person name="Peeters S.H."/>
            <person name="Heuer A."/>
            <person name="Rast P."/>
            <person name="Oberbeckmann S."/>
            <person name="Bunk B."/>
            <person name="Jeske O."/>
            <person name="Meyerdierks A."/>
            <person name="Storesund J.E."/>
            <person name="Kallscheuer N."/>
            <person name="Luecker S."/>
            <person name="Lage O.M."/>
            <person name="Pohl T."/>
            <person name="Merkel B.J."/>
            <person name="Hornburger P."/>
            <person name="Mueller R.-W."/>
            <person name="Bruemmer F."/>
            <person name="Labrenz M."/>
            <person name="Spormann A.M."/>
            <person name="Op den Camp H."/>
            <person name="Overmann J."/>
            <person name="Amann R."/>
            <person name="Jetten M.S.M."/>
            <person name="Mascher T."/>
            <person name="Medema M.H."/>
            <person name="Devos D.P."/>
            <person name="Kaster A.-K."/>
            <person name="Ovreas L."/>
            <person name="Rohde M."/>
            <person name="Galperin M.Y."/>
            <person name="Jogler C."/>
        </authorList>
    </citation>
    <scope>NUCLEOTIDE SEQUENCE [LARGE SCALE GENOMIC DNA]</scope>
    <source>
        <strain evidence="3 4">Pan44</strain>
    </source>
</reference>
<dbReference type="PANTHER" id="PTHR30461:SF23">
    <property type="entry name" value="DNA RECOMBINASE-RELATED"/>
    <property type="match status" value="1"/>
</dbReference>
<dbReference type="InterPro" id="IPR006119">
    <property type="entry name" value="Resolv_N"/>
</dbReference>
<dbReference type="SMART" id="SM00857">
    <property type="entry name" value="Resolvase"/>
    <property type="match status" value="1"/>
</dbReference>
<dbReference type="PANTHER" id="PTHR30461">
    <property type="entry name" value="DNA-INVERTASE FROM LAMBDOID PROPHAGE"/>
    <property type="match status" value="1"/>
</dbReference>
<dbReference type="SUPFAM" id="SSF53041">
    <property type="entry name" value="Resolvase-like"/>
    <property type="match status" value="1"/>
</dbReference>
<evidence type="ECO:0000259" key="2">
    <source>
        <dbReference type="PROSITE" id="PS51737"/>
    </source>
</evidence>
<dbReference type="OrthoDB" id="209945at2"/>
<dbReference type="CDD" id="cd00338">
    <property type="entry name" value="Ser_Recombinase"/>
    <property type="match status" value="1"/>
</dbReference>
<keyword evidence="4" id="KW-1185">Reference proteome</keyword>
<dbReference type="Pfam" id="PF13408">
    <property type="entry name" value="Zn_ribbon_recom"/>
    <property type="match status" value="1"/>
</dbReference>
<accession>A0A517SLS7</accession>
<evidence type="ECO:0000313" key="3">
    <source>
        <dbReference type="EMBL" id="QDT57079.1"/>
    </source>
</evidence>
<dbReference type="GO" id="GO:0003677">
    <property type="term" value="F:DNA binding"/>
    <property type="evidence" value="ECO:0007669"/>
    <property type="project" value="InterPro"/>
</dbReference>
<dbReference type="PROSITE" id="PS51736">
    <property type="entry name" value="RECOMBINASES_3"/>
    <property type="match status" value="1"/>
</dbReference>
<proteinExistence type="predicted"/>
<evidence type="ECO:0000259" key="1">
    <source>
        <dbReference type="PROSITE" id="PS51736"/>
    </source>
</evidence>
<dbReference type="InterPro" id="IPR025827">
    <property type="entry name" value="Zn_ribbon_recom_dom"/>
</dbReference>
<dbReference type="Gene3D" id="3.90.1750.20">
    <property type="entry name" value="Putative Large Serine Recombinase, Chain B, Domain 2"/>
    <property type="match status" value="1"/>
</dbReference>
<dbReference type="PROSITE" id="PS51737">
    <property type="entry name" value="RECOMBINASE_DNA_BIND"/>
    <property type="match status" value="1"/>
</dbReference>
<name>A0A517SLS7_9PLAN</name>
<protein>
    <recommendedName>
        <fullName evidence="5">DNA-invertase hin</fullName>
    </recommendedName>
</protein>
<dbReference type="InParanoid" id="A0A517SLS7"/>